<evidence type="ECO:0000313" key="2">
    <source>
        <dbReference type="Proteomes" id="UP000008022"/>
    </source>
</evidence>
<dbReference type="EnsemblPlants" id="ORUFI02G27470.1">
    <property type="protein sequence ID" value="ORUFI02G27470.1"/>
    <property type="gene ID" value="ORUFI02G27470"/>
</dbReference>
<sequence length="113" mass="11044">MAPVLWSPRCRDSVPVVGGGICAGGEAGGGGGQKQEAVAAMAAVVPAISGEGGGLGEHKRREAEPKVAAAEARAAWSSGAPCGCRRPNRAVAAGGGAGGVPATDWRVKGVLRM</sequence>
<dbReference type="HOGENOM" id="CLU_158903_0_0_1"/>
<evidence type="ECO:0000313" key="1">
    <source>
        <dbReference type="EnsemblPlants" id="ORUFI02G27470.1"/>
    </source>
</evidence>
<organism evidence="1 2">
    <name type="scientific">Oryza rufipogon</name>
    <name type="common">Brownbeard rice</name>
    <name type="synonym">Asian wild rice</name>
    <dbReference type="NCBI Taxonomy" id="4529"/>
    <lineage>
        <taxon>Eukaryota</taxon>
        <taxon>Viridiplantae</taxon>
        <taxon>Streptophyta</taxon>
        <taxon>Embryophyta</taxon>
        <taxon>Tracheophyta</taxon>
        <taxon>Spermatophyta</taxon>
        <taxon>Magnoliopsida</taxon>
        <taxon>Liliopsida</taxon>
        <taxon>Poales</taxon>
        <taxon>Poaceae</taxon>
        <taxon>BOP clade</taxon>
        <taxon>Oryzoideae</taxon>
        <taxon>Oryzeae</taxon>
        <taxon>Oryzinae</taxon>
        <taxon>Oryza</taxon>
    </lineage>
</organism>
<dbReference type="AlphaFoldDB" id="A0A0E0NII0"/>
<dbReference type="Gramene" id="ORUFI02G27470.1">
    <property type="protein sequence ID" value="ORUFI02G27470.1"/>
    <property type="gene ID" value="ORUFI02G27470"/>
</dbReference>
<proteinExistence type="predicted"/>
<reference evidence="2" key="1">
    <citation type="submission" date="2013-06" db="EMBL/GenBank/DDBJ databases">
        <authorList>
            <person name="Zhao Q."/>
        </authorList>
    </citation>
    <scope>NUCLEOTIDE SEQUENCE</scope>
    <source>
        <strain evidence="2">cv. W1943</strain>
    </source>
</reference>
<accession>A0A0E0NII0</accession>
<dbReference type="Proteomes" id="UP000008022">
    <property type="component" value="Unassembled WGS sequence"/>
</dbReference>
<name>A0A0E0NII0_ORYRU</name>
<dbReference type="OMA" id="VLWSPRC"/>
<reference evidence="1" key="2">
    <citation type="submission" date="2015-06" db="UniProtKB">
        <authorList>
            <consortium name="EnsemblPlants"/>
        </authorList>
    </citation>
    <scope>IDENTIFICATION</scope>
</reference>
<protein>
    <submittedName>
        <fullName evidence="1">Uncharacterized protein</fullName>
    </submittedName>
</protein>
<keyword evidence="2" id="KW-1185">Reference proteome</keyword>